<dbReference type="PANTHER" id="PTHR39426">
    <property type="entry name" value="HOMOLOGY TO DEATH-ON-CURING PROTEIN OF PHAGE P1"/>
    <property type="match status" value="1"/>
</dbReference>
<protein>
    <submittedName>
        <fullName evidence="2">Death-on-curing protein</fullName>
    </submittedName>
</protein>
<comment type="caution">
    <text evidence="2">The sequence shown here is derived from an EMBL/GenBank/DDBJ whole genome shotgun (WGS) entry which is preliminary data.</text>
</comment>
<sequence>MNATLEPLWLDVDEVIDMHAEQLAMFGGPEGVRDHGLLESAVLRPINQWHYGETDMAALAAAYGYGLAKNHAFVDGNKRIAFHAMMVFLRMNDISFAPDPGQATEIILALAAGEVSEQSLTRWIRDNWPA</sequence>
<name>A0A164ALL1_9BRAD</name>
<evidence type="ECO:0000313" key="2">
    <source>
        <dbReference type="EMBL" id="KZD24990.1"/>
    </source>
</evidence>
<dbReference type="PANTHER" id="PTHR39426:SF1">
    <property type="entry name" value="HOMOLOGY TO DEATH-ON-CURING PROTEIN OF PHAGE P1"/>
    <property type="match status" value="1"/>
</dbReference>
<evidence type="ECO:0000259" key="1">
    <source>
        <dbReference type="PROSITE" id="PS51459"/>
    </source>
</evidence>
<dbReference type="EMBL" id="LVYV01000001">
    <property type="protein sequence ID" value="KZD24990.1"/>
    <property type="molecule type" value="Genomic_DNA"/>
</dbReference>
<dbReference type="Proteomes" id="UP000076574">
    <property type="component" value="Unassembled WGS sequence"/>
</dbReference>
<dbReference type="PIRSF" id="PIRSF018297">
    <property type="entry name" value="Doc"/>
    <property type="match status" value="1"/>
</dbReference>
<dbReference type="InterPro" id="IPR003812">
    <property type="entry name" value="Fido"/>
</dbReference>
<dbReference type="GO" id="GO:0016301">
    <property type="term" value="F:kinase activity"/>
    <property type="evidence" value="ECO:0007669"/>
    <property type="project" value="InterPro"/>
</dbReference>
<keyword evidence="3" id="KW-1185">Reference proteome</keyword>
<organism evidence="2 3">
    <name type="scientific">Tardiphaga robiniae</name>
    <dbReference type="NCBI Taxonomy" id="943830"/>
    <lineage>
        <taxon>Bacteria</taxon>
        <taxon>Pseudomonadati</taxon>
        <taxon>Pseudomonadota</taxon>
        <taxon>Alphaproteobacteria</taxon>
        <taxon>Hyphomicrobiales</taxon>
        <taxon>Nitrobacteraceae</taxon>
        <taxon>Tardiphaga</taxon>
    </lineage>
</organism>
<dbReference type="STRING" id="943830.A4A58_00430"/>
<dbReference type="Gene3D" id="1.20.120.1870">
    <property type="entry name" value="Fic/DOC protein, Fido domain"/>
    <property type="match status" value="1"/>
</dbReference>
<dbReference type="SUPFAM" id="SSF140931">
    <property type="entry name" value="Fic-like"/>
    <property type="match status" value="1"/>
</dbReference>
<dbReference type="PROSITE" id="PS51459">
    <property type="entry name" value="FIDO"/>
    <property type="match status" value="1"/>
</dbReference>
<accession>A0A164ALL1</accession>
<gene>
    <name evidence="2" type="ORF">A4A58_00430</name>
</gene>
<dbReference type="RefSeq" id="WP_068728816.1">
    <property type="nucleotide sequence ID" value="NZ_LVYV01000001.1"/>
</dbReference>
<reference evidence="2 3" key="1">
    <citation type="submission" date="2016-03" db="EMBL/GenBank/DDBJ databases">
        <title>Microsymbionts genomes from the relict species Vavilovia formosa (Stev.) Fed.</title>
        <authorList>
            <person name="Kopat V."/>
            <person name="Chirak E."/>
            <person name="Kimeklis A."/>
            <person name="Andronov E."/>
        </authorList>
    </citation>
    <scope>NUCLEOTIDE SEQUENCE [LARGE SCALE GENOMIC DNA]</scope>
    <source>
        <strain evidence="2 3">Vaf07</strain>
    </source>
</reference>
<dbReference type="InterPro" id="IPR053737">
    <property type="entry name" value="Type_II_TA_Toxin"/>
</dbReference>
<feature type="domain" description="Fido" evidence="1">
    <location>
        <begin position="10"/>
        <end position="126"/>
    </location>
</feature>
<dbReference type="InterPro" id="IPR036597">
    <property type="entry name" value="Fido-like_dom_sf"/>
</dbReference>
<dbReference type="InterPro" id="IPR006440">
    <property type="entry name" value="Doc"/>
</dbReference>
<dbReference type="OrthoDB" id="9802752at2"/>
<evidence type="ECO:0000313" key="3">
    <source>
        <dbReference type="Proteomes" id="UP000076574"/>
    </source>
</evidence>
<dbReference type="Pfam" id="PF02661">
    <property type="entry name" value="Fic"/>
    <property type="match status" value="1"/>
</dbReference>
<proteinExistence type="predicted"/>
<dbReference type="AlphaFoldDB" id="A0A164ALL1"/>
<dbReference type="NCBIfam" id="TIGR01550">
    <property type="entry name" value="DOC_P1"/>
    <property type="match status" value="1"/>
</dbReference>